<accession>A0A165ZQI4</accession>
<organism evidence="6 7">
    <name type="scientific">Methanobrevibacter curvatus</name>
    <dbReference type="NCBI Taxonomy" id="49547"/>
    <lineage>
        <taxon>Archaea</taxon>
        <taxon>Methanobacteriati</taxon>
        <taxon>Methanobacteriota</taxon>
        <taxon>Methanomada group</taxon>
        <taxon>Methanobacteria</taxon>
        <taxon>Methanobacteriales</taxon>
        <taxon>Methanobacteriaceae</taxon>
        <taxon>Methanobrevibacter</taxon>
    </lineage>
</organism>
<dbReference type="InterPro" id="IPR032466">
    <property type="entry name" value="Metal_Hydrolase"/>
</dbReference>
<keyword evidence="1 4" id="KW-0479">Metal-binding</keyword>
<dbReference type="Gene3D" id="2.30.40.10">
    <property type="entry name" value="Urease, subunit C, domain 1"/>
    <property type="match status" value="1"/>
</dbReference>
<dbReference type="PATRIC" id="fig|49547.3.peg.1695"/>
<feature type="domain" description="Amidohydrolase-related" evidence="5">
    <location>
        <begin position="47"/>
        <end position="472"/>
    </location>
</feature>
<dbReference type="PROSITE" id="PS00482">
    <property type="entry name" value="DIHYDROOROTASE_1"/>
    <property type="match status" value="1"/>
</dbReference>
<dbReference type="GO" id="GO:0004038">
    <property type="term" value="F:allantoinase activity"/>
    <property type="evidence" value="ECO:0007669"/>
    <property type="project" value="TreeGrafter"/>
</dbReference>
<evidence type="ECO:0000256" key="1">
    <source>
        <dbReference type="ARBA" id="ARBA00022723"/>
    </source>
</evidence>
<proteinExistence type="inferred from homology"/>
<dbReference type="SUPFAM" id="SSF51556">
    <property type="entry name" value="Metallo-dependent hydrolases"/>
    <property type="match status" value="1"/>
</dbReference>
<dbReference type="InterPro" id="IPR011059">
    <property type="entry name" value="Metal-dep_hydrolase_composite"/>
</dbReference>
<evidence type="ECO:0000256" key="4">
    <source>
        <dbReference type="HAMAP-Rule" id="MF_00220"/>
    </source>
</evidence>
<dbReference type="GO" id="GO:0044205">
    <property type="term" value="P:'de novo' UMP biosynthetic process"/>
    <property type="evidence" value="ECO:0007669"/>
    <property type="project" value="UniProtKB-UniRule"/>
</dbReference>
<dbReference type="HAMAP" id="MF_00220_A">
    <property type="entry name" value="PyrC_classI_A"/>
    <property type="match status" value="1"/>
</dbReference>
<dbReference type="EC" id="3.5.2.3" evidence="4"/>
<dbReference type="PANTHER" id="PTHR43668">
    <property type="entry name" value="ALLANTOINASE"/>
    <property type="match status" value="1"/>
</dbReference>
<dbReference type="InterPro" id="IPR006680">
    <property type="entry name" value="Amidohydro-rel"/>
</dbReference>
<feature type="binding site" evidence="4">
    <location>
        <position position="195"/>
    </location>
    <ligand>
        <name>Zn(2+)</name>
        <dbReference type="ChEBI" id="CHEBI:29105"/>
        <label>2</label>
    </ligand>
</feature>
<reference evidence="6 7" key="1">
    <citation type="submission" date="2016-04" db="EMBL/GenBank/DDBJ databases">
        <title>Genome sequence of Methanobrevibacter curvatus DSM 11111.</title>
        <authorList>
            <person name="Poehlein A."/>
            <person name="Seedorf H."/>
            <person name="Daniel R."/>
        </authorList>
    </citation>
    <scope>NUCLEOTIDE SEQUENCE [LARGE SCALE GENOMIC DNA]</scope>
    <source>
        <strain evidence="6 7">DSM 11111</strain>
    </source>
</reference>
<feature type="binding site" evidence="4">
    <location>
        <position position="90"/>
    </location>
    <ligand>
        <name>substrate</name>
    </ligand>
</feature>
<sequence>MSEIILKNSKIVNKKGEYNIKLLDGKIAEISKEKLYGDEEIDIDGNIVLPGLIDPHVHFRDPGLTYKESFKTGSMAAANGGFTTVIDMPNTLPPTNTAKDFKEKEKIAKNKSVVNFKLHAGVNKKSTVKEIEKIAKLNPASFKIFMDLEKDEILDKIFNNISIVKNNLLTSPELNKESNKELNKGLNKKIIITSHCENKSIIEESTKKQKQVFCIRGNTALDYSYARPSSSEIASVRYAIELAKKYSIDLHICHISVLNALKIVKEENNLINKKIKKNNINNINNKTNKDNKDKNNKNNCNCGEILISTEVTPHHLFLDNFTFKKYETVAKTNPPLRPLGENLTVDNLKEINMIGTDHAPHTLEEKKKGVWNSAPGIPNLETCLSLLLTEVNKGKIDLNLIQKVMCENSAKRFGLDKKGEIRVGKDADIVVIDLKKEGKFNLDEFYTKAHYSPFENQKYVGKAIKTFVNGKLIMENGEIYN</sequence>
<dbReference type="Pfam" id="PF01979">
    <property type="entry name" value="Amidohydro_1"/>
    <property type="match status" value="1"/>
</dbReference>
<feature type="binding site" evidence="4">
    <location>
        <begin position="58"/>
        <end position="60"/>
    </location>
    <ligand>
        <name>substrate</name>
    </ligand>
</feature>
<dbReference type="InterPro" id="IPR004722">
    <property type="entry name" value="DHOase"/>
</dbReference>
<dbReference type="STRING" id="49547.MBCUR_15870"/>
<dbReference type="AlphaFoldDB" id="A0A165ZQI4"/>
<dbReference type="PROSITE" id="PS00483">
    <property type="entry name" value="DIHYDROOROTASE_2"/>
    <property type="match status" value="1"/>
</dbReference>
<gene>
    <name evidence="4 6" type="primary">pyrC</name>
    <name evidence="6" type="ORF">MBCUR_15870</name>
</gene>
<dbReference type="SUPFAM" id="SSF51338">
    <property type="entry name" value="Composite domain of metallo-dependent hydrolases"/>
    <property type="match status" value="1"/>
</dbReference>
<feature type="binding site" evidence="4">
    <location>
        <position position="58"/>
    </location>
    <ligand>
        <name>Zn(2+)</name>
        <dbReference type="ChEBI" id="CHEBI:29105"/>
        <label>1</label>
    </ligand>
</feature>
<dbReference type="Gene3D" id="3.20.20.140">
    <property type="entry name" value="Metal-dependent hydrolases"/>
    <property type="match status" value="1"/>
</dbReference>
<comment type="cofactor">
    <cofactor evidence="4">
        <name>Zn(2+)</name>
        <dbReference type="ChEBI" id="CHEBI:29105"/>
    </cofactor>
    <text evidence="4">Binds 2 Zn(2+) ions per subunit.</text>
</comment>
<evidence type="ECO:0000313" key="7">
    <source>
        <dbReference type="Proteomes" id="UP000077245"/>
    </source>
</evidence>
<evidence type="ECO:0000256" key="2">
    <source>
        <dbReference type="ARBA" id="ARBA00022801"/>
    </source>
</evidence>
<comment type="pathway">
    <text evidence="4">Pyrimidine metabolism; UMP biosynthesis via de novo pathway; (S)-dihydroorotate from bicarbonate: step 3/3.</text>
</comment>
<feature type="binding site" evidence="4">
    <location>
        <begin position="375"/>
        <end position="376"/>
    </location>
    <ligand>
        <name>substrate</name>
    </ligand>
</feature>
<keyword evidence="2 4" id="KW-0378">Hydrolase</keyword>
<keyword evidence="3 4" id="KW-0665">Pyrimidine biosynthesis</keyword>
<feature type="binding site" evidence="4">
    <location>
        <position position="254"/>
    </location>
    <ligand>
        <name>Zn(2+)</name>
        <dbReference type="ChEBI" id="CHEBI:29105"/>
        <label>2</label>
    </ligand>
</feature>
<feature type="binding site" evidence="4">
    <location>
        <position position="357"/>
    </location>
    <ligand>
        <name>Zn(2+)</name>
        <dbReference type="ChEBI" id="CHEBI:29105"/>
        <label>1</label>
    </ligand>
</feature>
<dbReference type="GO" id="GO:0005737">
    <property type="term" value="C:cytoplasm"/>
    <property type="evidence" value="ECO:0007669"/>
    <property type="project" value="TreeGrafter"/>
</dbReference>
<dbReference type="OrthoDB" id="50279at2157"/>
<evidence type="ECO:0000313" key="6">
    <source>
        <dbReference type="EMBL" id="KZX11032.1"/>
    </source>
</evidence>
<dbReference type="InterPro" id="IPR002195">
    <property type="entry name" value="Dihydroorotase_CS"/>
</dbReference>
<comment type="similarity">
    <text evidence="4">Belongs to the metallo-dependent hydrolases superfamily. DHOase family. Class I DHOase subfamily.</text>
</comment>
<keyword evidence="7" id="KW-1185">Reference proteome</keyword>
<dbReference type="GO" id="GO:0006145">
    <property type="term" value="P:purine nucleobase catabolic process"/>
    <property type="evidence" value="ECO:0007669"/>
    <property type="project" value="TreeGrafter"/>
</dbReference>
<feature type="binding site" evidence="4">
    <location>
        <position position="143"/>
    </location>
    <ligand>
        <name>Zn(2+)</name>
        <dbReference type="ChEBI" id="CHEBI:29105"/>
        <label>2</label>
    </ligand>
</feature>
<dbReference type="UniPathway" id="UPA00070">
    <property type="reaction ID" value="UER00117"/>
</dbReference>
<comment type="catalytic activity">
    <reaction evidence="4">
        <text>(S)-dihydroorotate + H2O = N-carbamoyl-L-aspartate + H(+)</text>
        <dbReference type="Rhea" id="RHEA:24296"/>
        <dbReference type="ChEBI" id="CHEBI:15377"/>
        <dbReference type="ChEBI" id="CHEBI:15378"/>
        <dbReference type="ChEBI" id="CHEBI:30864"/>
        <dbReference type="ChEBI" id="CHEBI:32814"/>
        <dbReference type="EC" id="3.5.2.3"/>
    </reaction>
</comment>
<dbReference type="GO" id="GO:0008270">
    <property type="term" value="F:zinc ion binding"/>
    <property type="evidence" value="ECO:0007669"/>
    <property type="project" value="UniProtKB-UniRule"/>
</dbReference>
<comment type="function">
    <text evidence="4">Catalyzes the reversible cyclization of carbamoyl aspartate to dihydroorotate.</text>
</comment>
<dbReference type="InterPro" id="IPR050138">
    <property type="entry name" value="DHOase/Allantoinase_Hydrolase"/>
</dbReference>
<dbReference type="EMBL" id="LWMV01000197">
    <property type="protein sequence ID" value="KZX11032.1"/>
    <property type="molecule type" value="Genomic_DNA"/>
</dbReference>
<feature type="binding site" evidence="4">
    <location>
        <position position="56"/>
    </location>
    <ligand>
        <name>Zn(2+)</name>
        <dbReference type="ChEBI" id="CHEBI:29105"/>
        <label>1</label>
    </ligand>
</feature>
<feature type="binding site" evidence="4">
    <location>
        <position position="361"/>
    </location>
    <ligand>
        <name>substrate</name>
    </ligand>
</feature>
<dbReference type="RefSeq" id="WP_067092334.1">
    <property type="nucleotide sequence ID" value="NZ_LWMV01000197.1"/>
</dbReference>
<dbReference type="Proteomes" id="UP000077245">
    <property type="component" value="Unassembled WGS sequence"/>
</dbReference>
<feature type="modified residue" description="N6-carboxylysine" evidence="4">
    <location>
        <position position="143"/>
    </location>
</feature>
<evidence type="ECO:0000256" key="3">
    <source>
        <dbReference type="ARBA" id="ARBA00022975"/>
    </source>
</evidence>
<dbReference type="PANTHER" id="PTHR43668:SF2">
    <property type="entry name" value="ALLANTOINASE"/>
    <property type="match status" value="1"/>
</dbReference>
<comment type="caution">
    <text evidence="6">The sequence shown here is derived from an EMBL/GenBank/DDBJ whole genome shotgun (WGS) entry which is preliminary data.</text>
</comment>
<dbReference type="GO" id="GO:0004151">
    <property type="term" value="F:dihydroorotase activity"/>
    <property type="evidence" value="ECO:0007669"/>
    <property type="project" value="UniProtKB-UniRule"/>
</dbReference>
<protein>
    <recommendedName>
        <fullName evidence="4">Dihydroorotase</fullName>
        <shortName evidence="4">DHOase</shortName>
        <ecNumber evidence="4">3.5.2.3</ecNumber>
    </recommendedName>
</protein>
<name>A0A165ZQI4_9EURY</name>
<feature type="binding site" evidence="4">
    <location>
        <position position="143"/>
    </location>
    <ligand>
        <name>Zn(2+)</name>
        <dbReference type="ChEBI" id="CHEBI:29105"/>
        <label>1</label>
    </ligand>
</feature>
<evidence type="ECO:0000259" key="5">
    <source>
        <dbReference type="Pfam" id="PF01979"/>
    </source>
</evidence>
<feature type="active site" evidence="4">
    <location>
        <position position="357"/>
    </location>
</feature>
<keyword evidence="4" id="KW-0862">Zinc</keyword>